<dbReference type="InterPro" id="IPR027417">
    <property type="entry name" value="P-loop_NTPase"/>
</dbReference>
<name>A0A6A6PYI1_9PEZI</name>
<keyword evidence="2" id="KW-1185">Reference proteome</keyword>
<organism evidence="1 2">
    <name type="scientific">Neohortaea acidophila</name>
    <dbReference type="NCBI Taxonomy" id="245834"/>
    <lineage>
        <taxon>Eukaryota</taxon>
        <taxon>Fungi</taxon>
        <taxon>Dikarya</taxon>
        <taxon>Ascomycota</taxon>
        <taxon>Pezizomycotina</taxon>
        <taxon>Dothideomycetes</taxon>
        <taxon>Dothideomycetidae</taxon>
        <taxon>Mycosphaerellales</taxon>
        <taxon>Teratosphaeriaceae</taxon>
        <taxon>Neohortaea</taxon>
    </lineage>
</organism>
<dbReference type="Gene3D" id="3.40.50.300">
    <property type="entry name" value="P-loop containing nucleotide triphosphate hydrolases"/>
    <property type="match status" value="1"/>
</dbReference>
<protein>
    <recommendedName>
        <fullName evidence="3">P-loop containing nucleoside triphosphate hydrolase protein</fullName>
    </recommendedName>
</protein>
<dbReference type="PANTHER" id="PTHR48312:SF1">
    <property type="entry name" value="SULFOTRANSFERASE"/>
    <property type="match status" value="1"/>
</dbReference>
<sequence length="311" mass="35620">MSSSKPPSQFLLLSQPRTGCHLLERMLSRQSSINTYLHHPFGSIPRYPRNWLLIEPLGPIPAALNDKHKFRMERGSKEWGAKLETAQREGKALYVHFHPLFTMQTDEVFRYVTTASDPTVPTSRNNPTLIPDHLLLHPRTVPVFTIRNPILQVSSAYRIALSVFGGATYANCLAGTAGRWTRLFYDWYLAHGVRPIVVDADDYMSNEAFVRYLCEITGLDPQEVLTRWENEEERGRELERTYSAVQKTLLASRGPEARRAAKNVNLKELESRWGEEFGSEGAEMLRGIVRAVMSDYEYLRQRRLVLPGARM</sequence>
<dbReference type="SUPFAM" id="SSF52540">
    <property type="entry name" value="P-loop containing nucleoside triphosphate hydrolases"/>
    <property type="match status" value="1"/>
</dbReference>
<proteinExistence type="predicted"/>
<reference evidence="1" key="1">
    <citation type="journal article" date="2020" name="Stud. Mycol.">
        <title>101 Dothideomycetes genomes: a test case for predicting lifestyles and emergence of pathogens.</title>
        <authorList>
            <person name="Haridas S."/>
            <person name="Albert R."/>
            <person name="Binder M."/>
            <person name="Bloem J."/>
            <person name="Labutti K."/>
            <person name="Salamov A."/>
            <person name="Andreopoulos B."/>
            <person name="Baker S."/>
            <person name="Barry K."/>
            <person name="Bills G."/>
            <person name="Bluhm B."/>
            <person name="Cannon C."/>
            <person name="Castanera R."/>
            <person name="Culley D."/>
            <person name="Daum C."/>
            <person name="Ezra D."/>
            <person name="Gonzalez J."/>
            <person name="Henrissat B."/>
            <person name="Kuo A."/>
            <person name="Liang C."/>
            <person name="Lipzen A."/>
            <person name="Lutzoni F."/>
            <person name="Magnuson J."/>
            <person name="Mondo S."/>
            <person name="Nolan M."/>
            <person name="Ohm R."/>
            <person name="Pangilinan J."/>
            <person name="Park H.-J."/>
            <person name="Ramirez L."/>
            <person name="Alfaro M."/>
            <person name="Sun H."/>
            <person name="Tritt A."/>
            <person name="Yoshinaga Y."/>
            <person name="Zwiers L.-H."/>
            <person name="Turgeon B."/>
            <person name="Goodwin S."/>
            <person name="Spatafora J."/>
            <person name="Crous P."/>
            <person name="Grigoriev I."/>
        </authorList>
    </citation>
    <scope>NUCLEOTIDE SEQUENCE</scope>
    <source>
        <strain evidence="1">CBS 113389</strain>
    </source>
</reference>
<dbReference type="PANTHER" id="PTHR48312">
    <property type="match status" value="1"/>
</dbReference>
<evidence type="ECO:0008006" key="3">
    <source>
        <dbReference type="Google" id="ProtNLM"/>
    </source>
</evidence>
<gene>
    <name evidence="1" type="ORF">BDY17DRAFT_292841</name>
</gene>
<dbReference type="AlphaFoldDB" id="A0A6A6PYI1"/>
<dbReference type="GeneID" id="54473897"/>
<evidence type="ECO:0000313" key="1">
    <source>
        <dbReference type="EMBL" id="KAF2485055.1"/>
    </source>
</evidence>
<evidence type="ECO:0000313" key="2">
    <source>
        <dbReference type="Proteomes" id="UP000799767"/>
    </source>
</evidence>
<dbReference type="EMBL" id="MU001633">
    <property type="protein sequence ID" value="KAF2485055.1"/>
    <property type="molecule type" value="Genomic_DNA"/>
</dbReference>
<dbReference type="OrthoDB" id="3650366at2759"/>
<dbReference type="RefSeq" id="XP_033591624.1">
    <property type="nucleotide sequence ID" value="XM_033732895.1"/>
</dbReference>
<accession>A0A6A6PYI1</accession>
<dbReference type="Proteomes" id="UP000799767">
    <property type="component" value="Unassembled WGS sequence"/>
</dbReference>